<dbReference type="GeneTree" id="ENSGT00940000160276"/>
<dbReference type="PANTHER" id="PTHR10807:SF51">
    <property type="entry name" value="MYOTUBULARIN-RELATED PROTEIN 11"/>
    <property type="match status" value="1"/>
</dbReference>
<dbReference type="GO" id="GO:0005737">
    <property type="term" value="C:cytoplasm"/>
    <property type="evidence" value="ECO:0007669"/>
    <property type="project" value="TreeGrafter"/>
</dbReference>
<accession>A0A8C4X3G3</accession>
<sequence length="617" mass="71011">MPCLILMYLFSSGEFVLQRAPLVKRQDAGGTMLKGQLFCTTFRVVFVPERDQKTEADSSDPVFLRDQDIVLASIERVVAGNPLKTKIITPSSHLKFVPEELIIYCKDLRIIHFQFERMTSDLQAIEITLTIARTYQPVKPGAPYAFQKSIFGNSEMKQLLSNRVPDSLMNWFEGSQEWERELLRTGATGWRVSSVNDRFEMAPRYFNVVPKQILDNDLKKTFAHFSDGRIPRWCWHHPGGSDLLRMATFQNNMYHEKDDIRHLEALLFGCHPQCVIVDLGDELPTPMDIQAAHSRLRTLCLGVSPVQSFLIIFRSCLKKSIEVCCLLSDGHLTVILQESEDRDLSCVVSSLVQLMCDPHSRTLSGFQSLVQKEWAVAGHRFLNRFNYSGDNEKEESPVFLLFLDCVWQLLKQFPSYFEITEDYLVAVHDSTYIPIFNTFLANCQRERARRIQHTSQSYTPVNGWYDVVNRQIVLSSAGCPLPSVWDWALQCSPKRRAQFCHPGYTSNHWINRCSDLPSFHKARSLTTPSQILPWRSTTSYRWGHRKTSSIESLPGLDWVLKSYKKSETPKNIQGLEQNPPVTYQCESFQALVPLLCGPYICLWRSCYLRGSQELQMY</sequence>
<evidence type="ECO:0000313" key="4">
    <source>
        <dbReference type="Proteomes" id="UP000694620"/>
    </source>
</evidence>
<dbReference type="GO" id="GO:0016020">
    <property type="term" value="C:membrane"/>
    <property type="evidence" value="ECO:0007669"/>
    <property type="project" value="TreeGrafter"/>
</dbReference>
<comment type="similarity">
    <text evidence="1">Belongs to the protein-tyrosine phosphatase family. Non-receptor class myotubularin subfamily.</text>
</comment>
<reference evidence="3" key="2">
    <citation type="submission" date="2025-08" db="UniProtKB">
        <authorList>
            <consortium name="Ensembl"/>
        </authorList>
    </citation>
    <scope>IDENTIFICATION</scope>
</reference>
<evidence type="ECO:0000259" key="2">
    <source>
        <dbReference type="PROSITE" id="PS51339"/>
    </source>
</evidence>
<dbReference type="InterPro" id="IPR010569">
    <property type="entry name" value="Myotubularin-like_Pase_dom"/>
</dbReference>
<dbReference type="Gene3D" id="2.30.29.30">
    <property type="entry name" value="Pleckstrin-homology domain (PH domain)/Phosphotyrosine-binding domain (PTB)"/>
    <property type="match status" value="1"/>
</dbReference>
<dbReference type="InterPro" id="IPR030564">
    <property type="entry name" value="Myotubularin"/>
</dbReference>
<dbReference type="PANTHER" id="PTHR10807">
    <property type="entry name" value="MYOTUBULARIN-RELATED"/>
    <property type="match status" value="1"/>
</dbReference>
<feature type="domain" description="Myotubularin phosphatase" evidence="2">
    <location>
        <begin position="172"/>
        <end position="607"/>
    </location>
</feature>
<dbReference type="Ensembl" id="ENSECRT00000002019.1">
    <property type="protein sequence ID" value="ENSECRP00000001998.1"/>
    <property type="gene ID" value="ENSECRG00000001370.1"/>
</dbReference>
<evidence type="ECO:0000256" key="1">
    <source>
        <dbReference type="ARBA" id="ARBA00007471"/>
    </source>
</evidence>
<dbReference type="Pfam" id="PF06602">
    <property type="entry name" value="Myotub-related"/>
    <property type="match status" value="2"/>
</dbReference>
<dbReference type="PROSITE" id="PS51339">
    <property type="entry name" value="PPASE_MYOTUBULARIN"/>
    <property type="match status" value="1"/>
</dbReference>
<reference evidence="3" key="1">
    <citation type="submission" date="2021-06" db="EMBL/GenBank/DDBJ databases">
        <authorList>
            <consortium name="Wellcome Sanger Institute Data Sharing"/>
        </authorList>
    </citation>
    <scope>NUCLEOTIDE SEQUENCE [LARGE SCALE GENOMIC DNA]</scope>
</reference>
<reference evidence="3" key="3">
    <citation type="submission" date="2025-09" db="UniProtKB">
        <authorList>
            <consortium name="Ensembl"/>
        </authorList>
    </citation>
    <scope>IDENTIFICATION</scope>
</reference>
<dbReference type="InterPro" id="IPR011993">
    <property type="entry name" value="PH-like_dom_sf"/>
</dbReference>
<organism evidence="3 4">
    <name type="scientific">Erpetoichthys calabaricus</name>
    <name type="common">Rope fish</name>
    <name type="synonym">Calamoichthys calabaricus</name>
    <dbReference type="NCBI Taxonomy" id="27687"/>
    <lineage>
        <taxon>Eukaryota</taxon>
        <taxon>Metazoa</taxon>
        <taxon>Chordata</taxon>
        <taxon>Craniata</taxon>
        <taxon>Vertebrata</taxon>
        <taxon>Euteleostomi</taxon>
        <taxon>Actinopterygii</taxon>
        <taxon>Polypteriformes</taxon>
        <taxon>Polypteridae</taxon>
        <taxon>Erpetoichthys</taxon>
    </lineage>
</organism>
<dbReference type="SUPFAM" id="SSF52799">
    <property type="entry name" value="(Phosphotyrosine protein) phosphatases II"/>
    <property type="match status" value="1"/>
</dbReference>
<name>A0A8C4X3G3_ERPCA</name>
<dbReference type="Proteomes" id="UP000694620">
    <property type="component" value="Chromosome 2"/>
</dbReference>
<evidence type="ECO:0000313" key="3">
    <source>
        <dbReference type="Ensembl" id="ENSECRP00000001998.1"/>
    </source>
</evidence>
<dbReference type="GO" id="GO:0046856">
    <property type="term" value="P:phosphatidylinositol dephosphorylation"/>
    <property type="evidence" value="ECO:0007669"/>
    <property type="project" value="TreeGrafter"/>
</dbReference>
<dbReference type="InterPro" id="IPR029021">
    <property type="entry name" value="Prot-tyrosine_phosphatase-like"/>
</dbReference>
<dbReference type="SUPFAM" id="SSF50729">
    <property type="entry name" value="PH domain-like"/>
    <property type="match status" value="1"/>
</dbReference>
<gene>
    <name evidence="3" type="primary">MTMR11</name>
    <name evidence="3" type="synonym">mtmr11</name>
</gene>
<keyword evidence="4" id="KW-1185">Reference proteome</keyword>
<protein>
    <submittedName>
        <fullName evidence="3">Myotubularin related protein 11</fullName>
    </submittedName>
</protein>
<proteinExistence type="inferred from homology"/>
<dbReference type="AlphaFoldDB" id="A0A8C4X3G3"/>